<keyword evidence="3" id="KW-0472">Membrane</keyword>
<organism evidence="4 5">
    <name type="scientific">Asbolus verrucosus</name>
    <name type="common">Desert ironclad beetle</name>
    <dbReference type="NCBI Taxonomy" id="1661398"/>
    <lineage>
        <taxon>Eukaryota</taxon>
        <taxon>Metazoa</taxon>
        <taxon>Ecdysozoa</taxon>
        <taxon>Arthropoda</taxon>
        <taxon>Hexapoda</taxon>
        <taxon>Insecta</taxon>
        <taxon>Pterygota</taxon>
        <taxon>Neoptera</taxon>
        <taxon>Endopterygota</taxon>
        <taxon>Coleoptera</taxon>
        <taxon>Polyphaga</taxon>
        <taxon>Cucujiformia</taxon>
        <taxon>Tenebrionidae</taxon>
        <taxon>Pimeliinae</taxon>
        <taxon>Asbolus</taxon>
    </lineage>
</organism>
<accession>A0A482VQS8</accession>
<gene>
    <name evidence="4" type="ORF">BDFB_002777</name>
</gene>
<evidence type="ECO:0000256" key="3">
    <source>
        <dbReference type="SAM" id="Phobius"/>
    </source>
</evidence>
<dbReference type="GO" id="GO:0016020">
    <property type="term" value="C:membrane"/>
    <property type="evidence" value="ECO:0007669"/>
    <property type="project" value="TreeGrafter"/>
</dbReference>
<evidence type="ECO:0000256" key="1">
    <source>
        <dbReference type="ARBA" id="ARBA00022741"/>
    </source>
</evidence>
<keyword evidence="2" id="KW-0067">ATP-binding</keyword>
<protein>
    <submittedName>
        <fullName evidence="4">Uncharacterized protein</fullName>
    </submittedName>
</protein>
<feature type="transmembrane region" description="Helical" evidence="3">
    <location>
        <begin position="59"/>
        <end position="77"/>
    </location>
</feature>
<name>A0A482VQS8_ASBVE</name>
<dbReference type="InterPro" id="IPR050173">
    <property type="entry name" value="ABC_transporter_C-like"/>
</dbReference>
<keyword evidence="3" id="KW-0812">Transmembrane</keyword>
<dbReference type="PANTHER" id="PTHR24223">
    <property type="entry name" value="ATP-BINDING CASSETTE SUB-FAMILY C"/>
    <property type="match status" value="1"/>
</dbReference>
<feature type="transmembrane region" description="Helical" evidence="3">
    <location>
        <begin position="89"/>
        <end position="114"/>
    </location>
</feature>
<keyword evidence="1" id="KW-0547">Nucleotide-binding</keyword>
<dbReference type="Proteomes" id="UP000292052">
    <property type="component" value="Unassembled WGS sequence"/>
</dbReference>
<evidence type="ECO:0000313" key="4">
    <source>
        <dbReference type="EMBL" id="RZC35046.1"/>
    </source>
</evidence>
<evidence type="ECO:0000256" key="2">
    <source>
        <dbReference type="ARBA" id="ARBA00022840"/>
    </source>
</evidence>
<reference evidence="4 5" key="1">
    <citation type="submission" date="2017-03" db="EMBL/GenBank/DDBJ databases">
        <title>Genome of the blue death feigning beetle - Asbolus verrucosus.</title>
        <authorList>
            <person name="Rider S.D."/>
        </authorList>
    </citation>
    <scope>NUCLEOTIDE SEQUENCE [LARGE SCALE GENOMIC DNA]</scope>
    <source>
        <strain evidence="4">Butters</strain>
        <tissue evidence="4">Head and leg muscle</tissue>
    </source>
</reference>
<dbReference type="PANTHER" id="PTHR24223:SF330">
    <property type="entry name" value="ATP-BINDING CASSETTE SUB-FAMILY C MEMBER 10"/>
    <property type="match status" value="1"/>
</dbReference>
<keyword evidence="5" id="KW-1185">Reference proteome</keyword>
<dbReference type="EMBL" id="QDEB01074617">
    <property type="protein sequence ID" value="RZC35046.1"/>
    <property type="molecule type" value="Genomic_DNA"/>
</dbReference>
<sequence>MANFGLDKVEVPKFGLNDMSSSLDDRPLWRWDWEAMCGAGGLNIWSAQRHDLGLCFQQLFLQIPVLSLFACSSAYYFGRHTGYVTRGSVQLYSINFRCFIALCLALLPLLEIYIDLNATEEEIYCVSYFLCAVQGITWLCHFGYTLVLRKRLGLSPRGPVFMCVLWTLLFVLNVISVRSHVLIYKYSIKPSYGVYLAYGFSICQIILQLIYAFTLIPSEGSTTYLNFADRYTEIGETQTLLNNAYIRFTEEGDPNYLGVAMENVTWFSKLLFYWVNPLMEKGVQSKLNNSEDLYDLPFSLNCGTISTKLDKALTGNVDDIRRRKRTSEQFSASISSHSTLTSPDVSFIGIKKYNVSLFKALHKCFWVQFYSIGVLKLIADCAGFAGPMLLNRLVSFIENKSEDIKWGYLYAFLLMSTTVICEHV</sequence>
<feature type="transmembrane region" description="Helical" evidence="3">
    <location>
        <begin position="126"/>
        <end position="148"/>
    </location>
</feature>
<feature type="transmembrane region" description="Helical" evidence="3">
    <location>
        <begin position="160"/>
        <end position="183"/>
    </location>
</feature>
<keyword evidence="3" id="KW-1133">Transmembrane helix</keyword>
<comment type="caution">
    <text evidence="4">The sequence shown here is derived from an EMBL/GenBank/DDBJ whole genome shotgun (WGS) entry which is preliminary data.</text>
</comment>
<dbReference type="GO" id="GO:0042626">
    <property type="term" value="F:ATPase-coupled transmembrane transporter activity"/>
    <property type="evidence" value="ECO:0007669"/>
    <property type="project" value="TreeGrafter"/>
</dbReference>
<dbReference type="GO" id="GO:0005524">
    <property type="term" value="F:ATP binding"/>
    <property type="evidence" value="ECO:0007669"/>
    <property type="project" value="UniProtKB-KW"/>
</dbReference>
<proteinExistence type="predicted"/>
<evidence type="ECO:0000313" key="5">
    <source>
        <dbReference type="Proteomes" id="UP000292052"/>
    </source>
</evidence>
<dbReference type="OrthoDB" id="6500128at2759"/>
<feature type="transmembrane region" description="Helical" evidence="3">
    <location>
        <begin position="195"/>
        <end position="216"/>
    </location>
</feature>
<dbReference type="AlphaFoldDB" id="A0A482VQS8"/>